<proteinExistence type="predicted"/>
<dbReference type="EMBL" id="JBGNUJ010000002">
    <property type="protein sequence ID" value="KAL3963954.1"/>
    <property type="molecule type" value="Genomic_DNA"/>
</dbReference>
<sequence>MPIVSMRAGPTRQGIYRLRAPCRPSQETPVAAEDHEYDATAPEPLGHKATPPKPQGPLIAAVRTATRGSIHAIL</sequence>
<name>A0ACC4E736_PURLI</name>
<dbReference type="Proteomes" id="UP001638806">
    <property type="component" value="Unassembled WGS sequence"/>
</dbReference>
<gene>
    <name evidence="1" type="ORF">ACCO45_000958</name>
</gene>
<reference evidence="1" key="1">
    <citation type="submission" date="2024-12" db="EMBL/GenBank/DDBJ databases">
        <title>Comparative genomics and development of molecular markers within Purpureocillium lilacinum and among Purpureocillium species.</title>
        <authorList>
            <person name="Yeh Z.-Y."/>
            <person name="Ni N.-T."/>
            <person name="Lo P.-H."/>
            <person name="Mushyakhwo K."/>
            <person name="Lin C.-F."/>
            <person name="Nai Y.-S."/>
        </authorList>
    </citation>
    <scope>NUCLEOTIDE SEQUENCE</scope>
    <source>
        <strain evidence="1">NCHU-NPUST-175</strain>
    </source>
</reference>
<keyword evidence="2" id="KW-1185">Reference proteome</keyword>
<evidence type="ECO:0000313" key="2">
    <source>
        <dbReference type="Proteomes" id="UP001638806"/>
    </source>
</evidence>
<protein>
    <submittedName>
        <fullName evidence="1">Uncharacterized protein</fullName>
    </submittedName>
</protein>
<evidence type="ECO:0000313" key="1">
    <source>
        <dbReference type="EMBL" id="KAL3963954.1"/>
    </source>
</evidence>
<organism evidence="1 2">
    <name type="scientific">Purpureocillium lilacinum</name>
    <name type="common">Paecilomyces lilacinus</name>
    <dbReference type="NCBI Taxonomy" id="33203"/>
    <lineage>
        <taxon>Eukaryota</taxon>
        <taxon>Fungi</taxon>
        <taxon>Dikarya</taxon>
        <taxon>Ascomycota</taxon>
        <taxon>Pezizomycotina</taxon>
        <taxon>Sordariomycetes</taxon>
        <taxon>Hypocreomycetidae</taxon>
        <taxon>Hypocreales</taxon>
        <taxon>Ophiocordycipitaceae</taxon>
        <taxon>Purpureocillium</taxon>
    </lineage>
</organism>
<comment type="caution">
    <text evidence="1">The sequence shown here is derived from an EMBL/GenBank/DDBJ whole genome shotgun (WGS) entry which is preliminary data.</text>
</comment>
<accession>A0ACC4E736</accession>